<evidence type="ECO:0000313" key="3">
    <source>
        <dbReference type="Proteomes" id="UP000240481"/>
    </source>
</evidence>
<feature type="transmembrane region" description="Helical" evidence="1">
    <location>
        <begin position="93"/>
        <end position="114"/>
    </location>
</feature>
<comment type="caution">
    <text evidence="2">The sequence shown here is derived from an EMBL/GenBank/DDBJ whole genome shotgun (WGS) entry which is preliminary data.</text>
</comment>
<evidence type="ECO:0000313" key="2">
    <source>
        <dbReference type="EMBL" id="PSW18878.1"/>
    </source>
</evidence>
<organism evidence="2 3">
    <name type="scientific">Photobacterium swingsii</name>
    <dbReference type="NCBI Taxonomy" id="680026"/>
    <lineage>
        <taxon>Bacteria</taxon>
        <taxon>Pseudomonadati</taxon>
        <taxon>Pseudomonadota</taxon>
        <taxon>Gammaproteobacteria</taxon>
        <taxon>Vibrionales</taxon>
        <taxon>Vibrionaceae</taxon>
        <taxon>Photobacterium</taxon>
    </lineage>
</organism>
<protein>
    <submittedName>
        <fullName evidence="2">Uncharacterized protein</fullName>
    </submittedName>
</protein>
<dbReference type="RefSeq" id="WP_048901039.1">
    <property type="nucleotide sequence ID" value="NZ_AP024852.1"/>
</dbReference>
<keyword evidence="1" id="KW-1133">Transmembrane helix</keyword>
<sequence>MALLILFSLVLLWGLLGWLSDDFVLFGLVAPILVLIVSTLYGSYMWFKTGSWGSFDVLTVFCAIKKECFDIYSFSSYVGFAKLNNWYLSTNVAWTAALVPMFGNIFCTIVLDNIEPLQRLKKYLMTCNSPTEHH</sequence>
<proteinExistence type="predicted"/>
<gene>
    <name evidence="2" type="ORF">C9I94_24240</name>
</gene>
<name>A0A0J8V4M7_9GAMM</name>
<keyword evidence="1" id="KW-0812">Transmembrane</keyword>
<keyword evidence="3" id="KW-1185">Reference proteome</keyword>
<dbReference type="Proteomes" id="UP000240481">
    <property type="component" value="Unassembled WGS sequence"/>
</dbReference>
<reference evidence="2 3" key="1">
    <citation type="submission" date="2018-01" db="EMBL/GenBank/DDBJ databases">
        <title>Whole genome sequencing of Histamine producing bacteria.</title>
        <authorList>
            <person name="Butler K."/>
        </authorList>
    </citation>
    <scope>NUCLEOTIDE SEQUENCE [LARGE SCALE GENOMIC DNA]</scope>
    <source>
        <strain evidence="2 3">DSM 24669</strain>
    </source>
</reference>
<accession>A0A0J8V4M7</accession>
<evidence type="ECO:0000256" key="1">
    <source>
        <dbReference type="SAM" id="Phobius"/>
    </source>
</evidence>
<keyword evidence="1" id="KW-0472">Membrane</keyword>
<dbReference type="EMBL" id="PYLZ01000023">
    <property type="protein sequence ID" value="PSW18878.1"/>
    <property type="molecule type" value="Genomic_DNA"/>
</dbReference>
<feature type="transmembrane region" description="Helical" evidence="1">
    <location>
        <begin position="27"/>
        <end position="47"/>
    </location>
</feature>
<dbReference type="AlphaFoldDB" id="A0A0J8V4M7"/>